<dbReference type="EMBL" id="JANPWB010000001">
    <property type="protein sequence ID" value="KAJ1212508.1"/>
    <property type="molecule type" value="Genomic_DNA"/>
</dbReference>
<dbReference type="PANTHER" id="PTHR11505">
    <property type="entry name" value="L1 TRANSPOSABLE ELEMENT-RELATED"/>
    <property type="match status" value="1"/>
</dbReference>
<sequence length="243" mass="27323">MVGPRSHKKVATIRALLMKTPGKKADQPEKATQQVPSSAMGDATRTTHEAEPVTRTFLETLFGALCVDIATLKQDLTKDIKGLTRDMNELGVRVDSLERTSGKQGDKLDAHRCKILDLHDKSEKLQYQVEDVENRSRRANITINVVPLQAAGGNLEDHAPRLFHHNVPELPPQEIIVDRIHRAGIPATSPGQPHNILTCLRYYRQKENIMAAARDPNHIDFEGNTIWQYQDLLPITLQQCHQL</sequence>
<protein>
    <submittedName>
        <fullName evidence="3">Uncharacterized protein</fullName>
    </submittedName>
</protein>
<evidence type="ECO:0000313" key="3">
    <source>
        <dbReference type="EMBL" id="KAJ1212508.1"/>
    </source>
</evidence>
<name>A0AAV7WEN1_PLEWA</name>
<feature type="region of interest" description="Disordered" evidence="2">
    <location>
        <begin position="18"/>
        <end position="48"/>
    </location>
</feature>
<dbReference type="Proteomes" id="UP001066276">
    <property type="component" value="Chromosome 1_1"/>
</dbReference>
<evidence type="ECO:0000256" key="1">
    <source>
        <dbReference type="SAM" id="Coils"/>
    </source>
</evidence>
<organism evidence="3 4">
    <name type="scientific">Pleurodeles waltl</name>
    <name type="common">Iberian ribbed newt</name>
    <dbReference type="NCBI Taxonomy" id="8319"/>
    <lineage>
        <taxon>Eukaryota</taxon>
        <taxon>Metazoa</taxon>
        <taxon>Chordata</taxon>
        <taxon>Craniata</taxon>
        <taxon>Vertebrata</taxon>
        <taxon>Euteleostomi</taxon>
        <taxon>Amphibia</taxon>
        <taxon>Batrachia</taxon>
        <taxon>Caudata</taxon>
        <taxon>Salamandroidea</taxon>
        <taxon>Salamandridae</taxon>
        <taxon>Pleurodelinae</taxon>
        <taxon>Pleurodeles</taxon>
    </lineage>
</organism>
<proteinExistence type="predicted"/>
<evidence type="ECO:0000256" key="2">
    <source>
        <dbReference type="SAM" id="MobiDB-lite"/>
    </source>
</evidence>
<feature type="coiled-coil region" evidence="1">
    <location>
        <begin position="73"/>
        <end position="135"/>
    </location>
</feature>
<keyword evidence="1" id="KW-0175">Coiled coil</keyword>
<dbReference type="Gene3D" id="3.30.70.1820">
    <property type="entry name" value="L1 transposable element, RRM domain"/>
    <property type="match status" value="1"/>
</dbReference>
<comment type="caution">
    <text evidence="3">The sequence shown here is derived from an EMBL/GenBank/DDBJ whole genome shotgun (WGS) entry which is preliminary data.</text>
</comment>
<gene>
    <name evidence="3" type="ORF">NDU88_000163</name>
</gene>
<accession>A0AAV7WEN1</accession>
<reference evidence="3" key="1">
    <citation type="journal article" date="2022" name="bioRxiv">
        <title>Sequencing and chromosome-scale assembly of the giantPleurodeles waltlgenome.</title>
        <authorList>
            <person name="Brown T."/>
            <person name="Elewa A."/>
            <person name="Iarovenko S."/>
            <person name="Subramanian E."/>
            <person name="Araus A.J."/>
            <person name="Petzold A."/>
            <person name="Susuki M."/>
            <person name="Suzuki K.-i.T."/>
            <person name="Hayashi T."/>
            <person name="Toyoda A."/>
            <person name="Oliveira C."/>
            <person name="Osipova E."/>
            <person name="Leigh N.D."/>
            <person name="Simon A."/>
            <person name="Yun M.H."/>
        </authorList>
    </citation>
    <scope>NUCLEOTIDE SEQUENCE</scope>
    <source>
        <strain evidence="3">20211129_DDA</strain>
        <tissue evidence="3">Liver</tissue>
    </source>
</reference>
<dbReference type="AlphaFoldDB" id="A0AAV7WEN1"/>
<dbReference type="InterPro" id="IPR004244">
    <property type="entry name" value="Transposase_22"/>
</dbReference>
<evidence type="ECO:0000313" key="4">
    <source>
        <dbReference type="Proteomes" id="UP001066276"/>
    </source>
</evidence>
<keyword evidence="4" id="KW-1185">Reference proteome</keyword>